<keyword evidence="4 6" id="KW-1133">Transmembrane helix</keyword>
<evidence type="ECO:0000256" key="1">
    <source>
        <dbReference type="ARBA" id="ARBA00004651"/>
    </source>
</evidence>
<reference evidence="7" key="1">
    <citation type="submission" date="2020-04" db="EMBL/GenBank/DDBJ databases">
        <title>Deep metagenomics examines the oral microbiome during advanced dental caries in children, revealing novel taxa and co-occurrences with host molecules.</title>
        <authorList>
            <person name="Baker J.L."/>
            <person name="Morton J.T."/>
            <person name="Dinis M."/>
            <person name="Alvarez R."/>
            <person name="Tran N.C."/>
            <person name="Knight R."/>
            <person name="Edlund A."/>
        </authorList>
    </citation>
    <scope>NUCLEOTIDE SEQUENCE</scope>
    <source>
        <strain evidence="7">JCVI_30_bin.13</strain>
    </source>
</reference>
<organism evidence="7 8">
    <name type="scientific">Actinomyces bouchesdurhonensis</name>
    <dbReference type="NCBI Taxonomy" id="1852361"/>
    <lineage>
        <taxon>Bacteria</taxon>
        <taxon>Bacillati</taxon>
        <taxon>Actinomycetota</taxon>
        <taxon>Actinomycetes</taxon>
        <taxon>Actinomycetales</taxon>
        <taxon>Actinomycetaceae</taxon>
        <taxon>Actinomyces</taxon>
    </lineage>
</organism>
<feature type="transmembrane region" description="Helical" evidence="6">
    <location>
        <begin position="275"/>
        <end position="296"/>
    </location>
</feature>
<evidence type="ECO:0000256" key="4">
    <source>
        <dbReference type="ARBA" id="ARBA00022989"/>
    </source>
</evidence>
<name>A0A929WWE6_9ACTO</name>
<protein>
    <submittedName>
        <fullName evidence="7">ABC transporter permease</fullName>
    </submittedName>
</protein>
<dbReference type="CDD" id="cd06580">
    <property type="entry name" value="TM_PBP1_transp_TpRbsC_like"/>
    <property type="match status" value="1"/>
</dbReference>
<evidence type="ECO:0000256" key="3">
    <source>
        <dbReference type="ARBA" id="ARBA00022692"/>
    </source>
</evidence>
<dbReference type="EMBL" id="JABZGF010000191">
    <property type="protein sequence ID" value="MBF0966748.1"/>
    <property type="molecule type" value="Genomic_DNA"/>
</dbReference>
<feature type="non-terminal residue" evidence="7">
    <location>
        <position position="1"/>
    </location>
</feature>
<comment type="caution">
    <text evidence="7">The sequence shown here is derived from an EMBL/GenBank/DDBJ whole genome shotgun (WGS) entry which is preliminary data.</text>
</comment>
<evidence type="ECO:0000256" key="2">
    <source>
        <dbReference type="ARBA" id="ARBA00022475"/>
    </source>
</evidence>
<dbReference type="PANTHER" id="PTHR43370">
    <property type="entry name" value="SUGAR ABC TRANSPORTER INTEGRAL MEMBRANE PROTEIN-RELATED"/>
    <property type="match status" value="1"/>
</dbReference>
<evidence type="ECO:0000313" key="8">
    <source>
        <dbReference type="Proteomes" id="UP000759246"/>
    </source>
</evidence>
<proteinExistence type="predicted"/>
<dbReference type="Pfam" id="PF02653">
    <property type="entry name" value="BPD_transp_2"/>
    <property type="match status" value="1"/>
</dbReference>
<sequence length="340" mass="35070">MRTPSWARIIVVVLVGLSTVCGFLVFAGSGSTTGGVTLTSVLVSTVALSTPLIFGALAGVISERVGVVNIAIEGDLLVGAFAGVLVASYFHNAYAGLIAAPVAGAFMGLLLALFSVKYGVDQVIVGVVLNVLALGLTTFFGGTVMKKSTLNLNTNQFSLSTIKIPGLSEIPVIGPALFNQTILVYIMYVVVAALAFFLFRSRWGLRLRACGEHPRAADTVGINVQRTRTNNTVLGSALAGLGGAFFTIGSSLAFTDNISAGNGYIALAALILGKWNPLGAMAAAVMFGFAQATAHLLPNLSNAVPGNLVSMIPYVVTIIAVAGFVGKSRAPAAENVPYMK</sequence>
<keyword evidence="2" id="KW-1003">Cell membrane</keyword>
<dbReference type="Proteomes" id="UP000759246">
    <property type="component" value="Unassembled WGS sequence"/>
</dbReference>
<feature type="transmembrane region" description="Helical" evidence="6">
    <location>
        <begin position="38"/>
        <end position="60"/>
    </location>
</feature>
<feature type="transmembrane region" description="Helical" evidence="6">
    <location>
        <begin position="93"/>
        <end position="116"/>
    </location>
</feature>
<dbReference type="AlphaFoldDB" id="A0A929WWE6"/>
<gene>
    <name evidence="7" type="ORF">HXK09_06290</name>
</gene>
<feature type="transmembrane region" description="Helical" evidence="6">
    <location>
        <begin position="67"/>
        <end position="87"/>
    </location>
</feature>
<keyword evidence="3 6" id="KW-0812">Transmembrane</keyword>
<dbReference type="GO" id="GO:0022857">
    <property type="term" value="F:transmembrane transporter activity"/>
    <property type="evidence" value="ECO:0007669"/>
    <property type="project" value="InterPro"/>
</dbReference>
<dbReference type="PANTHER" id="PTHR43370:SF1">
    <property type="entry name" value="GUANOSINE ABC TRANSPORTER PERMEASE PROTEIN NUPQ"/>
    <property type="match status" value="1"/>
</dbReference>
<accession>A0A929WWE6</accession>
<evidence type="ECO:0000256" key="6">
    <source>
        <dbReference type="SAM" id="Phobius"/>
    </source>
</evidence>
<feature type="transmembrane region" description="Helical" evidence="6">
    <location>
        <begin position="308"/>
        <end position="326"/>
    </location>
</feature>
<dbReference type="GO" id="GO:0005886">
    <property type="term" value="C:plasma membrane"/>
    <property type="evidence" value="ECO:0007669"/>
    <property type="project" value="UniProtKB-SubCell"/>
</dbReference>
<feature type="transmembrane region" description="Helical" evidence="6">
    <location>
        <begin position="7"/>
        <end position="26"/>
    </location>
</feature>
<feature type="transmembrane region" description="Helical" evidence="6">
    <location>
        <begin position="233"/>
        <end position="255"/>
    </location>
</feature>
<dbReference type="InterPro" id="IPR001851">
    <property type="entry name" value="ABC_transp_permease"/>
</dbReference>
<comment type="subcellular location">
    <subcellularLocation>
        <location evidence="1">Cell membrane</location>
        <topology evidence="1">Multi-pass membrane protein</topology>
    </subcellularLocation>
</comment>
<feature type="transmembrane region" description="Helical" evidence="6">
    <location>
        <begin position="182"/>
        <end position="199"/>
    </location>
</feature>
<feature type="transmembrane region" description="Helical" evidence="6">
    <location>
        <begin position="123"/>
        <end position="145"/>
    </location>
</feature>
<keyword evidence="5 6" id="KW-0472">Membrane</keyword>
<evidence type="ECO:0000256" key="5">
    <source>
        <dbReference type="ARBA" id="ARBA00023136"/>
    </source>
</evidence>
<evidence type="ECO:0000313" key="7">
    <source>
        <dbReference type="EMBL" id="MBF0966748.1"/>
    </source>
</evidence>